<dbReference type="KEGG" id="srub:C2R22_07820"/>
<dbReference type="InterPro" id="IPR001041">
    <property type="entry name" value="2Fe-2S_ferredoxin-type"/>
</dbReference>
<dbReference type="Gene3D" id="3.10.20.30">
    <property type="match status" value="1"/>
</dbReference>
<dbReference type="SUPFAM" id="SSF54292">
    <property type="entry name" value="2Fe-2S ferredoxin-like"/>
    <property type="match status" value="1"/>
</dbReference>
<reference evidence="2 3" key="1">
    <citation type="submission" date="2018-01" db="EMBL/GenBank/DDBJ databases">
        <title>Complete genome sequence of Salinigranum rubrum GX10T, an extremely halophilic archaeon isolated from a marine solar saltern.</title>
        <authorList>
            <person name="Han S."/>
        </authorList>
    </citation>
    <scope>NUCLEOTIDE SEQUENCE [LARGE SCALE GENOMIC DNA]</scope>
    <source>
        <strain evidence="2 3">GX10</strain>
    </source>
</reference>
<dbReference type="InterPro" id="IPR012675">
    <property type="entry name" value="Beta-grasp_dom_sf"/>
</dbReference>
<dbReference type="RefSeq" id="WP_103425263.1">
    <property type="nucleotide sequence ID" value="NZ_CP026309.1"/>
</dbReference>
<dbReference type="OrthoDB" id="31557at2157"/>
<dbReference type="GeneID" id="35591988"/>
<dbReference type="Proteomes" id="UP000236584">
    <property type="component" value="Chromosome"/>
</dbReference>
<protein>
    <submittedName>
        <fullName evidence="2">(2Fe-2S)-binding protein</fullName>
    </submittedName>
</protein>
<dbReference type="PROSITE" id="PS51085">
    <property type="entry name" value="2FE2S_FER_2"/>
    <property type="match status" value="1"/>
</dbReference>
<sequence>MPTVRFRGRAFECAHGAVLRDVLLAGDESPHNGASGVVNCRGLGSCGTCAVEVSGPVSDRTRRERLRLRVPPHDPDSGLRLACQTRVHGDVTVEKREGFWGQHGAEGRDGQP</sequence>
<evidence type="ECO:0000259" key="1">
    <source>
        <dbReference type="PROSITE" id="PS51085"/>
    </source>
</evidence>
<accession>A0A2I8VI37</accession>
<dbReference type="GO" id="GO:0051536">
    <property type="term" value="F:iron-sulfur cluster binding"/>
    <property type="evidence" value="ECO:0007669"/>
    <property type="project" value="InterPro"/>
</dbReference>
<name>A0A2I8VI37_9EURY</name>
<dbReference type="EMBL" id="CP026309">
    <property type="protein sequence ID" value="AUV81575.1"/>
    <property type="molecule type" value="Genomic_DNA"/>
</dbReference>
<evidence type="ECO:0000313" key="2">
    <source>
        <dbReference type="EMBL" id="AUV81575.1"/>
    </source>
</evidence>
<dbReference type="AlphaFoldDB" id="A0A2I8VI37"/>
<dbReference type="Pfam" id="PF00111">
    <property type="entry name" value="Fer2"/>
    <property type="match status" value="1"/>
</dbReference>
<feature type="domain" description="2Fe-2S ferredoxin-type" evidence="1">
    <location>
        <begin position="2"/>
        <end position="99"/>
    </location>
</feature>
<dbReference type="CDD" id="cd00207">
    <property type="entry name" value="fer2"/>
    <property type="match status" value="1"/>
</dbReference>
<gene>
    <name evidence="2" type="ORF">C2R22_07820</name>
</gene>
<organism evidence="2 3">
    <name type="scientific">Salinigranum rubrum</name>
    <dbReference type="NCBI Taxonomy" id="755307"/>
    <lineage>
        <taxon>Archaea</taxon>
        <taxon>Methanobacteriati</taxon>
        <taxon>Methanobacteriota</taxon>
        <taxon>Stenosarchaea group</taxon>
        <taxon>Halobacteria</taxon>
        <taxon>Halobacteriales</taxon>
        <taxon>Haloferacaceae</taxon>
        <taxon>Salinigranum</taxon>
    </lineage>
</organism>
<keyword evidence="3" id="KW-1185">Reference proteome</keyword>
<proteinExistence type="predicted"/>
<dbReference type="InterPro" id="IPR036010">
    <property type="entry name" value="2Fe-2S_ferredoxin-like_sf"/>
</dbReference>
<evidence type="ECO:0000313" key="3">
    <source>
        <dbReference type="Proteomes" id="UP000236584"/>
    </source>
</evidence>